<dbReference type="InterPro" id="IPR013783">
    <property type="entry name" value="Ig-like_fold"/>
</dbReference>
<reference evidence="3" key="1">
    <citation type="submission" date="2020-02" db="EMBL/GenBank/DDBJ databases">
        <authorList>
            <person name="Meier V. D."/>
        </authorList>
    </citation>
    <scope>NUCLEOTIDE SEQUENCE</scope>
    <source>
        <strain evidence="3">AVDCRST_MAG30</strain>
    </source>
</reference>
<feature type="compositionally biased region" description="Basic and acidic residues" evidence="1">
    <location>
        <begin position="377"/>
        <end position="390"/>
    </location>
</feature>
<dbReference type="EMBL" id="CADCVS010000270">
    <property type="protein sequence ID" value="CAA9503442.1"/>
    <property type="molecule type" value="Genomic_DNA"/>
</dbReference>
<dbReference type="GO" id="GO:0005975">
    <property type="term" value="P:carbohydrate metabolic process"/>
    <property type="evidence" value="ECO:0007669"/>
    <property type="project" value="UniProtKB-ARBA"/>
</dbReference>
<protein>
    <recommendedName>
        <fullName evidence="4">Carboxypeptidase regulatory-like domain-containing protein</fullName>
    </recommendedName>
</protein>
<gene>
    <name evidence="3" type="ORF">AVDCRST_MAG30-2059</name>
</gene>
<keyword evidence="2" id="KW-0732">Signal</keyword>
<dbReference type="Gene3D" id="2.60.40.10">
    <property type="entry name" value="Immunoglobulins"/>
    <property type="match status" value="1"/>
</dbReference>
<evidence type="ECO:0000313" key="3">
    <source>
        <dbReference type="EMBL" id="CAA9503442.1"/>
    </source>
</evidence>
<name>A0A6J4SRM3_9ACTN</name>
<proteinExistence type="predicted"/>
<feature type="region of interest" description="Disordered" evidence="1">
    <location>
        <begin position="377"/>
        <end position="396"/>
    </location>
</feature>
<accession>A0A6J4SRM3</accession>
<feature type="signal peptide" evidence="2">
    <location>
        <begin position="1"/>
        <end position="27"/>
    </location>
</feature>
<sequence>MRLRTRLLTLLVAASAAAGVAPSPAAAGTYTVHSCRTPDGAIAPTDGWIRGGDFAQEDFCADTRFRFLALNAGNNTGARASQGAVYGFVAPDDTTIAGYTLWRSSQVSPKTSGPESWATVIFEVDREIDFNRNVDLCNGSQGCRGRGFIDRPLDPANRVDRPQMPATTRSVRVVAGCSQADCQPDSPQANFQIHRSDFRLDDRTPPRFSSAPAGTLATPNAVLTGPGSVSYAATDAGGGLRTAELRVDGNVVDSQPVDDNLGRCREPYTHRVPCKLSAGGTLSFDPTRLPDGQHSVRVTIVDAGGNETTSAPVQIFSRNPTLACGPDAPGPRIEASLPGGKRALRLRAGRGTAVTGRLLDPAGAPIANAPLRLVSRDDRQGATPAGRDDITTGPDGAFVVPIGPGPSRAVRIGYRFGAEGALRCSRRLTVAVPARVSLKLSRRKVNAPGSVRIRGRLTLGPVPKGGKLVDLQAYDRKKWRTFDTARASESGRFTARLRFGRRARPGSYPIRARVRREALYPYALGYSKSTRVRVR</sequence>
<evidence type="ECO:0000256" key="2">
    <source>
        <dbReference type="SAM" id="SignalP"/>
    </source>
</evidence>
<dbReference type="AlphaFoldDB" id="A0A6J4SRM3"/>
<organism evidence="3">
    <name type="scientific">uncultured Solirubrobacteraceae bacterium</name>
    <dbReference type="NCBI Taxonomy" id="1162706"/>
    <lineage>
        <taxon>Bacteria</taxon>
        <taxon>Bacillati</taxon>
        <taxon>Actinomycetota</taxon>
        <taxon>Thermoleophilia</taxon>
        <taxon>Solirubrobacterales</taxon>
        <taxon>Solirubrobacteraceae</taxon>
        <taxon>environmental samples</taxon>
    </lineage>
</organism>
<feature type="chain" id="PRO_5026866499" description="Carboxypeptidase regulatory-like domain-containing protein" evidence="2">
    <location>
        <begin position="28"/>
        <end position="535"/>
    </location>
</feature>
<evidence type="ECO:0008006" key="4">
    <source>
        <dbReference type="Google" id="ProtNLM"/>
    </source>
</evidence>
<evidence type="ECO:0000256" key="1">
    <source>
        <dbReference type="SAM" id="MobiDB-lite"/>
    </source>
</evidence>